<evidence type="ECO:0000313" key="1">
    <source>
        <dbReference type="EMBL" id="XCH24024.1"/>
    </source>
</evidence>
<accession>A0AAU8FHP7</accession>
<dbReference type="EMBL" id="CP159289">
    <property type="protein sequence ID" value="XCH24024.1"/>
    <property type="molecule type" value="Genomic_DNA"/>
</dbReference>
<name>A0AAU8FHP7_9BACT</name>
<evidence type="ECO:0008006" key="2">
    <source>
        <dbReference type="Google" id="ProtNLM"/>
    </source>
</evidence>
<dbReference type="AlphaFoldDB" id="A0AAU8FHP7"/>
<dbReference type="RefSeq" id="WP_353719348.1">
    <property type="nucleotide sequence ID" value="NZ_CP159289.1"/>
</dbReference>
<proteinExistence type="predicted"/>
<sequence>MTTYQLDSDFVQQYGISGYHQNSKSGGQKVVFFPIRNGEKSVLKIFNAGADARFDRELEIYNKFSPLGAVPKILEVATFKGATFVFEEFIEGSTLADVFDSFKGEPKLVKDLTAGL</sequence>
<gene>
    <name evidence="1" type="ORF">ABV298_27525</name>
</gene>
<organism evidence="1">
    <name type="scientific">Dyadobacter sp. 676</name>
    <dbReference type="NCBI Taxonomy" id="3088362"/>
    <lineage>
        <taxon>Bacteria</taxon>
        <taxon>Pseudomonadati</taxon>
        <taxon>Bacteroidota</taxon>
        <taxon>Cytophagia</taxon>
        <taxon>Cytophagales</taxon>
        <taxon>Spirosomataceae</taxon>
        <taxon>Dyadobacter</taxon>
    </lineage>
</organism>
<reference evidence="1" key="1">
    <citation type="submission" date="2024-06" db="EMBL/GenBank/DDBJ databases">
        <title>Sequencing and assembly of the genome of Dyadobacter sp. strain 676, a symbiont of Cyamopsis tetragonoloba.</title>
        <authorList>
            <person name="Guro P."/>
            <person name="Sazanova A."/>
            <person name="Kuznetsova I."/>
            <person name="Belimov A."/>
            <person name="Safronova V."/>
        </authorList>
    </citation>
    <scope>NUCLEOTIDE SEQUENCE</scope>
    <source>
        <strain evidence="1">676</strain>
    </source>
</reference>
<protein>
    <recommendedName>
        <fullName evidence="2">Protein kinase domain-containing protein</fullName>
    </recommendedName>
</protein>
<dbReference type="SUPFAM" id="SSF56112">
    <property type="entry name" value="Protein kinase-like (PK-like)"/>
    <property type="match status" value="1"/>
</dbReference>
<dbReference type="InterPro" id="IPR011009">
    <property type="entry name" value="Kinase-like_dom_sf"/>
</dbReference>